<dbReference type="Pfam" id="PF13968">
    <property type="entry name" value="DUF4220"/>
    <property type="match status" value="1"/>
</dbReference>
<dbReference type="AlphaFoldDB" id="A0A4U6VJV0"/>
<evidence type="ECO:0000259" key="3">
    <source>
        <dbReference type="Pfam" id="PF13968"/>
    </source>
</evidence>
<dbReference type="Gramene" id="TKW29045">
    <property type="protein sequence ID" value="TKW29045"/>
    <property type="gene ID" value="SEVIR_3G369600v2"/>
</dbReference>
<proteinExistence type="predicted"/>
<reference evidence="4" key="1">
    <citation type="submission" date="2019-03" db="EMBL/GenBank/DDBJ databases">
        <title>WGS assembly of Setaria viridis.</title>
        <authorList>
            <person name="Huang P."/>
            <person name="Jenkins J."/>
            <person name="Grimwood J."/>
            <person name="Barry K."/>
            <person name="Healey A."/>
            <person name="Mamidi S."/>
            <person name="Sreedasyam A."/>
            <person name="Shu S."/>
            <person name="Feldman M."/>
            <person name="Wu J."/>
            <person name="Yu Y."/>
            <person name="Chen C."/>
            <person name="Johnson J."/>
            <person name="Rokhsar D."/>
            <person name="Baxter I."/>
            <person name="Schmutz J."/>
            <person name="Brutnell T."/>
            <person name="Kellogg E."/>
        </authorList>
    </citation>
    <scope>NUCLEOTIDE SEQUENCE [LARGE SCALE GENOMIC DNA]</scope>
</reference>
<feature type="transmembrane region" description="Helical" evidence="2">
    <location>
        <begin position="426"/>
        <end position="451"/>
    </location>
</feature>
<feature type="domain" description="DUF4220" evidence="3">
    <location>
        <begin position="146"/>
        <end position="525"/>
    </location>
</feature>
<feature type="compositionally biased region" description="Basic residues" evidence="1">
    <location>
        <begin position="632"/>
        <end position="641"/>
    </location>
</feature>
<feature type="transmembrane region" description="Helical" evidence="2">
    <location>
        <begin position="41"/>
        <end position="65"/>
    </location>
</feature>
<name>A0A4U6VJV0_SETVI</name>
<gene>
    <name evidence="4" type="ORF">SEVIR_3G369600v2</name>
</gene>
<protein>
    <recommendedName>
        <fullName evidence="3">DUF4220 domain-containing protein</fullName>
    </recommendedName>
</protein>
<evidence type="ECO:0000313" key="5">
    <source>
        <dbReference type="Proteomes" id="UP000298652"/>
    </source>
</evidence>
<keyword evidence="2" id="KW-0812">Transmembrane</keyword>
<dbReference type="EMBL" id="CM016554">
    <property type="protein sequence ID" value="TKW29045.1"/>
    <property type="molecule type" value="Genomic_DNA"/>
</dbReference>
<feature type="transmembrane region" description="Helical" evidence="2">
    <location>
        <begin position="463"/>
        <end position="487"/>
    </location>
</feature>
<dbReference type="Pfam" id="PF04578">
    <property type="entry name" value="DUF594"/>
    <property type="match status" value="1"/>
</dbReference>
<evidence type="ECO:0000256" key="1">
    <source>
        <dbReference type="SAM" id="MobiDB-lite"/>
    </source>
</evidence>
<keyword evidence="5" id="KW-1185">Reference proteome</keyword>
<dbReference type="Proteomes" id="UP000298652">
    <property type="component" value="Chromosome 3"/>
</dbReference>
<organism evidence="4 5">
    <name type="scientific">Setaria viridis</name>
    <name type="common">Green bristlegrass</name>
    <name type="synonym">Setaria italica subsp. viridis</name>
    <dbReference type="NCBI Taxonomy" id="4556"/>
    <lineage>
        <taxon>Eukaryota</taxon>
        <taxon>Viridiplantae</taxon>
        <taxon>Streptophyta</taxon>
        <taxon>Embryophyta</taxon>
        <taxon>Tracheophyta</taxon>
        <taxon>Spermatophyta</taxon>
        <taxon>Magnoliopsida</taxon>
        <taxon>Liliopsida</taxon>
        <taxon>Poales</taxon>
        <taxon>Poaceae</taxon>
        <taxon>PACMAD clade</taxon>
        <taxon>Panicoideae</taxon>
        <taxon>Panicodae</taxon>
        <taxon>Paniceae</taxon>
        <taxon>Cenchrinae</taxon>
        <taxon>Setaria</taxon>
    </lineage>
</organism>
<keyword evidence="2" id="KW-1133">Transmembrane helix</keyword>
<feature type="transmembrane region" description="Helical" evidence="2">
    <location>
        <begin position="507"/>
        <end position="526"/>
    </location>
</feature>
<feature type="compositionally biased region" description="Basic and acidic residues" evidence="1">
    <location>
        <begin position="642"/>
        <end position="651"/>
    </location>
</feature>
<evidence type="ECO:0000313" key="4">
    <source>
        <dbReference type="EMBL" id="TKW29045.1"/>
    </source>
</evidence>
<feature type="region of interest" description="Disordered" evidence="1">
    <location>
        <begin position="221"/>
        <end position="248"/>
    </location>
</feature>
<dbReference type="PANTHER" id="PTHR31325">
    <property type="entry name" value="OS01G0798800 PROTEIN-RELATED"/>
    <property type="match status" value="1"/>
</dbReference>
<feature type="region of interest" description="Disordered" evidence="1">
    <location>
        <begin position="631"/>
        <end position="651"/>
    </location>
</feature>
<evidence type="ECO:0000256" key="2">
    <source>
        <dbReference type="SAM" id="Phobius"/>
    </source>
</evidence>
<keyword evidence="2" id="KW-0472">Membrane</keyword>
<sequence length="821" mass="92624">MWYLNMTWRNAAGQSSGGAPPPAPCASNATGMDEKQMMQGAVVFTAVLMAILGGTLCVMGLERLIRGRFTLFSMVRFLLRFTFILFLPLLSYMRANAKEGEILFVLLWMLLIELFRKKVEAMVPPSANGSFSRSVSRFRLMGHSDEVTRLVWIGYLIYSNVDWECEKIKLLMMPMFAILWSLAVAKLGQRVLNEWKAQDSLSAAGSANLIAGYMQHVLEQEEEEGRRRSDGGSSGSGAAAGASPDPDLDAVMGNCQYVVMGEEKLVLNKKERRRRQTTGSKVLITTPHCGYGVGRFPHDQDELKHVHLLVDLDKVKNLVTVKDIWQNLGSWLALFGNRRPKFIDHMCLMCLSFSLFKLLRRRFEHYPMVEVGSKMARRLMVEGLLNDHEPAAADNASRAFRVIQLELDFLDNYYQAGVPVVMSAPWLFFINFLSSLLFVSIYVLAVAILLLIPRDDTESLTKYFVITMLLVMTLLAVEITDFLTTYLFSNWFLVHLLCLYVAPGGCLWNFLVKPIICCFIAYRLFVFNSLKLVLKLTGRPVNEKKMKTRQVSILQVCEPVHKMFAWASQVTLPTEAKVAIVRGLKKSINNPDTGGDVSLPHDISGFSIRGKTTTEIILACHLATELLEVKHGKPKKKKKPKQKEQKPEDWDHQTMATTLSRYCMYLVARVPELLPDDERWVSDRYEDVKSCLKEASRRCCCSTWWCCPWRRAGRWKAVAEMKVQLKEATAQAGVELYQQLEKGKGKEDSTADDAWKALAQFWVKLLIYLAPSNDVEGHAKALASSGSDLITCLWALCTHAGIKRHPSEPAPAELHAGTHQV</sequence>
<dbReference type="InterPro" id="IPR025315">
    <property type="entry name" value="DUF4220"/>
</dbReference>
<accession>A0A4U6VJV0</accession>
<dbReference type="OMA" id="ITTPHCG"/>
<dbReference type="InterPro" id="IPR007658">
    <property type="entry name" value="DUF594"/>
</dbReference>